<dbReference type="Gene3D" id="3.40.50.300">
    <property type="entry name" value="P-loop containing nucleotide triphosphate hydrolases"/>
    <property type="match status" value="1"/>
</dbReference>
<protein>
    <submittedName>
        <fullName evidence="2">Chromosome partitioning protein ParA</fullName>
    </submittedName>
</protein>
<name>A0A1S2VHV6_9BACT</name>
<dbReference type="SUPFAM" id="SSF52540">
    <property type="entry name" value="P-loop containing nucleoside triphosphate hydrolases"/>
    <property type="match status" value="1"/>
</dbReference>
<proteinExistence type="predicted"/>
<dbReference type="AlphaFoldDB" id="A0A1S2VHV6"/>
<reference evidence="2 3" key="1">
    <citation type="submission" date="2016-10" db="EMBL/GenBank/DDBJ databases">
        <title>Arsenicibacter rosenii gen. nov., sp. nov., an efficient arsenic-methylating bacterium isolated from an arsenic-contaminated paddy soil.</title>
        <authorList>
            <person name="Huang K."/>
        </authorList>
    </citation>
    <scope>NUCLEOTIDE SEQUENCE [LARGE SCALE GENOMIC DNA]</scope>
    <source>
        <strain evidence="2 3">SM-1</strain>
    </source>
</reference>
<evidence type="ECO:0000313" key="2">
    <source>
        <dbReference type="EMBL" id="OIN58334.1"/>
    </source>
</evidence>
<dbReference type="InterPro" id="IPR027417">
    <property type="entry name" value="P-loop_NTPase"/>
</dbReference>
<dbReference type="RefSeq" id="WP_071504005.1">
    <property type="nucleotide sequence ID" value="NZ_MORL01000007.1"/>
</dbReference>
<feature type="domain" description="AAA" evidence="1">
    <location>
        <begin position="3"/>
        <end position="178"/>
    </location>
</feature>
<dbReference type="PANTHER" id="PTHR13696">
    <property type="entry name" value="P-LOOP CONTAINING NUCLEOSIDE TRIPHOSPHATE HYDROLASE"/>
    <property type="match status" value="1"/>
</dbReference>
<dbReference type="Proteomes" id="UP000181790">
    <property type="component" value="Unassembled WGS sequence"/>
</dbReference>
<dbReference type="OrthoDB" id="9815116at2"/>
<dbReference type="InterPro" id="IPR025669">
    <property type="entry name" value="AAA_dom"/>
</dbReference>
<accession>A0A1S2VHV6</accession>
<organism evidence="2 3">
    <name type="scientific">Arsenicibacter rosenii</name>
    <dbReference type="NCBI Taxonomy" id="1750698"/>
    <lineage>
        <taxon>Bacteria</taxon>
        <taxon>Pseudomonadati</taxon>
        <taxon>Bacteroidota</taxon>
        <taxon>Cytophagia</taxon>
        <taxon>Cytophagales</taxon>
        <taxon>Spirosomataceae</taxon>
        <taxon>Arsenicibacter</taxon>
    </lineage>
</organism>
<dbReference type="FunFam" id="3.40.50.300:FF:000285">
    <property type="entry name" value="Sporulation initiation inhibitor Soj"/>
    <property type="match status" value="1"/>
</dbReference>
<gene>
    <name evidence="2" type="ORF">BLX24_15180</name>
</gene>
<dbReference type="Pfam" id="PF13614">
    <property type="entry name" value="AAA_31"/>
    <property type="match status" value="1"/>
</dbReference>
<keyword evidence="3" id="KW-1185">Reference proteome</keyword>
<dbReference type="EMBL" id="MORL01000007">
    <property type="protein sequence ID" value="OIN58334.1"/>
    <property type="molecule type" value="Genomic_DNA"/>
</dbReference>
<evidence type="ECO:0000259" key="1">
    <source>
        <dbReference type="Pfam" id="PF13614"/>
    </source>
</evidence>
<sequence length="262" mass="28531">MGKVIAVANQKGGVGKTTTTINLAASLAALEFRTLIVDADPQANSTSGLGYNPKEITTSIYECMVEGVDTHDAIIQTDFPNLDLLPSHIDLVGAEIEMINLGNREDKMKDALEDVRQEYDFVIIDCSPSLGLITINALTAADSVIVPVQCEYFALEGLGKLLNTIKIIQSRLNTRLTIEGILLTMYDLRVRLSNQVVGEVTAHFQQMVFNTIIPRNIRLSESPSFGVPALAQDAESKGAISYLNLAREILTKNGMMPHDQPA</sequence>
<comment type="caution">
    <text evidence="2">The sequence shown here is derived from an EMBL/GenBank/DDBJ whole genome shotgun (WGS) entry which is preliminary data.</text>
</comment>
<dbReference type="InterPro" id="IPR050678">
    <property type="entry name" value="DNA_Partitioning_ATPase"/>
</dbReference>
<dbReference type="PANTHER" id="PTHR13696:SF52">
    <property type="entry name" value="PARA FAMILY PROTEIN CT_582"/>
    <property type="match status" value="1"/>
</dbReference>
<dbReference type="CDD" id="cd02042">
    <property type="entry name" value="ParAB_family"/>
    <property type="match status" value="1"/>
</dbReference>
<evidence type="ECO:0000313" key="3">
    <source>
        <dbReference type="Proteomes" id="UP000181790"/>
    </source>
</evidence>